<dbReference type="OrthoDB" id="5979581at2759"/>
<name>A0A5C3Q2E4_9AGAR</name>
<accession>A0A5C3Q2E4</accession>
<sequence>MAFVRRCIRVDPNHRPVAAELLQDEFWSDVDALASQSCPRIKSLTYMYHHQIGFTLAYSYRDVIGHAQCPELKRTIARTKKY</sequence>
<protein>
    <recommendedName>
        <fullName evidence="3">Protein kinase domain-containing protein</fullName>
    </recommendedName>
</protein>
<dbReference type="AlphaFoldDB" id="A0A5C3Q2E4"/>
<dbReference type="EMBL" id="ML178863">
    <property type="protein sequence ID" value="TFK96274.1"/>
    <property type="molecule type" value="Genomic_DNA"/>
</dbReference>
<keyword evidence="2" id="KW-1185">Reference proteome</keyword>
<proteinExistence type="predicted"/>
<dbReference type="Proteomes" id="UP000305067">
    <property type="component" value="Unassembled WGS sequence"/>
</dbReference>
<reference evidence="1 2" key="1">
    <citation type="journal article" date="2019" name="Nat. Ecol. Evol.">
        <title>Megaphylogeny resolves global patterns of mushroom evolution.</title>
        <authorList>
            <person name="Varga T."/>
            <person name="Krizsan K."/>
            <person name="Foldi C."/>
            <person name="Dima B."/>
            <person name="Sanchez-Garcia M."/>
            <person name="Sanchez-Ramirez S."/>
            <person name="Szollosi G.J."/>
            <person name="Szarkandi J.G."/>
            <person name="Papp V."/>
            <person name="Albert L."/>
            <person name="Andreopoulos W."/>
            <person name="Angelini C."/>
            <person name="Antonin V."/>
            <person name="Barry K.W."/>
            <person name="Bougher N.L."/>
            <person name="Buchanan P."/>
            <person name="Buyck B."/>
            <person name="Bense V."/>
            <person name="Catcheside P."/>
            <person name="Chovatia M."/>
            <person name="Cooper J."/>
            <person name="Damon W."/>
            <person name="Desjardin D."/>
            <person name="Finy P."/>
            <person name="Geml J."/>
            <person name="Haridas S."/>
            <person name="Hughes K."/>
            <person name="Justo A."/>
            <person name="Karasinski D."/>
            <person name="Kautmanova I."/>
            <person name="Kiss B."/>
            <person name="Kocsube S."/>
            <person name="Kotiranta H."/>
            <person name="LaButti K.M."/>
            <person name="Lechner B.E."/>
            <person name="Liimatainen K."/>
            <person name="Lipzen A."/>
            <person name="Lukacs Z."/>
            <person name="Mihaltcheva S."/>
            <person name="Morgado L.N."/>
            <person name="Niskanen T."/>
            <person name="Noordeloos M.E."/>
            <person name="Ohm R.A."/>
            <person name="Ortiz-Santana B."/>
            <person name="Ovrebo C."/>
            <person name="Racz N."/>
            <person name="Riley R."/>
            <person name="Savchenko A."/>
            <person name="Shiryaev A."/>
            <person name="Soop K."/>
            <person name="Spirin V."/>
            <person name="Szebenyi C."/>
            <person name="Tomsovsky M."/>
            <person name="Tulloss R.E."/>
            <person name="Uehling J."/>
            <person name="Grigoriev I.V."/>
            <person name="Vagvolgyi C."/>
            <person name="Papp T."/>
            <person name="Martin F.M."/>
            <person name="Miettinen O."/>
            <person name="Hibbett D.S."/>
            <person name="Nagy L.G."/>
        </authorList>
    </citation>
    <scope>NUCLEOTIDE SEQUENCE [LARGE SCALE GENOMIC DNA]</scope>
    <source>
        <strain evidence="1 2">CBS 309.79</strain>
    </source>
</reference>
<evidence type="ECO:0000313" key="1">
    <source>
        <dbReference type="EMBL" id="TFK96274.1"/>
    </source>
</evidence>
<gene>
    <name evidence="1" type="ORF">BDV98DRAFT_335364</name>
</gene>
<evidence type="ECO:0000313" key="2">
    <source>
        <dbReference type="Proteomes" id="UP000305067"/>
    </source>
</evidence>
<evidence type="ECO:0008006" key="3">
    <source>
        <dbReference type="Google" id="ProtNLM"/>
    </source>
</evidence>
<organism evidence="1 2">
    <name type="scientific">Pterulicium gracile</name>
    <dbReference type="NCBI Taxonomy" id="1884261"/>
    <lineage>
        <taxon>Eukaryota</taxon>
        <taxon>Fungi</taxon>
        <taxon>Dikarya</taxon>
        <taxon>Basidiomycota</taxon>
        <taxon>Agaricomycotina</taxon>
        <taxon>Agaricomycetes</taxon>
        <taxon>Agaricomycetidae</taxon>
        <taxon>Agaricales</taxon>
        <taxon>Pleurotineae</taxon>
        <taxon>Pterulaceae</taxon>
        <taxon>Pterulicium</taxon>
    </lineage>
</organism>